<evidence type="ECO:0000313" key="2">
    <source>
        <dbReference type="Proteomes" id="UP000324897"/>
    </source>
</evidence>
<dbReference type="InterPro" id="IPR012871">
    <property type="entry name" value="DUF1668_ORYSA"/>
</dbReference>
<dbReference type="PANTHER" id="PTHR33085:SF102">
    <property type="entry name" value="DUF1618 DOMAIN-CONTAINING PROTEIN"/>
    <property type="match status" value="1"/>
</dbReference>
<feature type="non-terminal residue" evidence="1">
    <location>
        <position position="1"/>
    </location>
</feature>
<dbReference type="Pfam" id="PF07893">
    <property type="entry name" value="DUF1668"/>
    <property type="match status" value="2"/>
</dbReference>
<gene>
    <name evidence="1" type="ORF">EJB05_15287</name>
</gene>
<dbReference type="AlphaFoldDB" id="A0A5J9W1B1"/>
<keyword evidence="2" id="KW-1185">Reference proteome</keyword>
<organism evidence="1 2">
    <name type="scientific">Eragrostis curvula</name>
    <name type="common">weeping love grass</name>
    <dbReference type="NCBI Taxonomy" id="38414"/>
    <lineage>
        <taxon>Eukaryota</taxon>
        <taxon>Viridiplantae</taxon>
        <taxon>Streptophyta</taxon>
        <taxon>Embryophyta</taxon>
        <taxon>Tracheophyta</taxon>
        <taxon>Spermatophyta</taxon>
        <taxon>Magnoliopsida</taxon>
        <taxon>Liliopsida</taxon>
        <taxon>Poales</taxon>
        <taxon>Poaceae</taxon>
        <taxon>PACMAD clade</taxon>
        <taxon>Chloridoideae</taxon>
        <taxon>Eragrostideae</taxon>
        <taxon>Eragrostidinae</taxon>
        <taxon>Eragrostis</taxon>
    </lineage>
</organism>
<proteinExistence type="predicted"/>
<dbReference type="Proteomes" id="UP000324897">
    <property type="component" value="Chromosome 4"/>
</dbReference>
<dbReference type="PANTHER" id="PTHR33085">
    <property type="entry name" value="OS12G0113100 PROTEIN-RELATED"/>
    <property type="match status" value="1"/>
</dbReference>
<comment type="caution">
    <text evidence="1">The sequence shown here is derived from an EMBL/GenBank/DDBJ whole genome shotgun (WGS) entry which is preliminary data.</text>
</comment>
<accession>A0A5J9W1B1</accession>
<dbReference type="EMBL" id="RWGY01000007">
    <property type="protein sequence ID" value="TVU41741.1"/>
    <property type="molecule type" value="Genomic_DNA"/>
</dbReference>
<dbReference type="Gramene" id="TVU41741">
    <property type="protein sequence ID" value="TVU41741"/>
    <property type="gene ID" value="EJB05_15287"/>
</dbReference>
<name>A0A5J9W1B1_9POAL</name>
<sequence>MSFQRFPPPTDNCRSPPNDTFMLLSPTNSSESRILHVTEEGPGFLYDAGARSMSTVPSHNGPVGFDPLFISIAGTRNEKDSIYLLNPHPRHPSFEVLNFNDHPLKWQHLPLPPFFDKSWSHSLSFTDTRSQKWWQAGDWMMPFAGRAEYVPELNSWLGFSYCSRRSLCASSDLSAMDAHQRAPMLQHDWEDLTTPEEKEESVLNKRFRGAVLTQTTSWRTSSLPNLINLGGGRFCIAKFFEDVHTVRYYYEQDTETDVTFFVLTGVEFYFQEHAYAKKVRNMGRKLDVPALGALTSGHLNRRVVVAAAIPKKILSRWMTTLDGGLLSSASLPRAD</sequence>
<reference evidence="1 2" key="1">
    <citation type="journal article" date="2019" name="Sci. Rep.">
        <title>A high-quality genome of Eragrostis curvula grass provides insights into Poaceae evolution and supports new strategies to enhance forage quality.</title>
        <authorList>
            <person name="Carballo J."/>
            <person name="Santos B.A.C.M."/>
            <person name="Zappacosta D."/>
            <person name="Garbus I."/>
            <person name="Selva J.P."/>
            <person name="Gallo C.A."/>
            <person name="Diaz A."/>
            <person name="Albertini E."/>
            <person name="Caccamo M."/>
            <person name="Echenique V."/>
        </authorList>
    </citation>
    <scope>NUCLEOTIDE SEQUENCE [LARGE SCALE GENOMIC DNA]</scope>
    <source>
        <strain evidence="2">cv. Victoria</strain>
        <tissue evidence="1">Leaf</tissue>
    </source>
</reference>
<evidence type="ECO:0000313" key="1">
    <source>
        <dbReference type="EMBL" id="TVU41741.1"/>
    </source>
</evidence>
<protein>
    <submittedName>
        <fullName evidence="1">Uncharacterized protein</fullName>
    </submittedName>
</protein>